<accession>A0A8K0PC67</accession>
<evidence type="ECO:0000313" key="5">
    <source>
        <dbReference type="EMBL" id="KAG8626565.1"/>
    </source>
</evidence>
<comment type="subcellular location">
    <subcellularLocation>
        <location evidence="1">Nucleus</location>
    </subcellularLocation>
</comment>
<dbReference type="Pfam" id="PF10187">
    <property type="entry name" value="FAM192A_Fyv6_N"/>
    <property type="match status" value="1"/>
</dbReference>
<dbReference type="PANTHER" id="PTHR13495:SF0">
    <property type="entry name" value="PSME3-INTERACTING PROTEIN"/>
    <property type="match status" value="1"/>
</dbReference>
<gene>
    <name evidence="5" type="ORF">KVT40_005510</name>
</gene>
<evidence type="ECO:0000256" key="3">
    <source>
        <dbReference type="SAM" id="MobiDB-lite"/>
    </source>
</evidence>
<dbReference type="EMBL" id="JAESVG020000006">
    <property type="protein sequence ID" value="KAG8626565.1"/>
    <property type="molecule type" value="Genomic_DNA"/>
</dbReference>
<dbReference type="InterPro" id="IPR039845">
    <property type="entry name" value="FAM192A"/>
</dbReference>
<evidence type="ECO:0000313" key="6">
    <source>
        <dbReference type="Proteomes" id="UP000809789"/>
    </source>
</evidence>
<name>A0A8K0PC67_9PEZI</name>
<dbReference type="GO" id="GO:0005634">
    <property type="term" value="C:nucleus"/>
    <property type="evidence" value="ECO:0007669"/>
    <property type="project" value="UniProtKB-SubCell"/>
</dbReference>
<feature type="region of interest" description="Disordered" evidence="3">
    <location>
        <begin position="177"/>
        <end position="197"/>
    </location>
</feature>
<sequence>MSRFVPGGTVDKPTERSEEWLKAQQTIEAKKLEKIEQSRQQDGKSLYEKLEENKAAKQDAFEESIRLKNQFRALDEDEVDFLESLNASTKSKESAVRKETSELLSNFRDQQSKAGSEARQTEDQASLVARESWTVRGKRKRDKTTAVAGLKARKTSAIDATDTATAIMVMGVRKDMKYTNPRQSEPPRVTEPPSKQEEVTLTIETSHQRLGPEAVALGLTAYHSDEEAD</sequence>
<keyword evidence="6" id="KW-1185">Reference proteome</keyword>
<feature type="compositionally biased region" description="Basic and acidic residues" evidence="3">
    <location>
        <begin position="90"/>
        <end position="101"/>
    </location>
</feature>
<evidence type="ECO:0000256" key="2">
    <source>
        <dbReference type="ARBA" id="ARBA00023242"/>
    </source>
</evidence>
<dbReference type="AlphaFoldDB" id="A0A8K0PC67"/>
<organism evidence="5 6">
    <name type="scientific">Elsinoe batatas</name>
    <dbReference type="NCBI Taxonomy" id="2601811"/>
    <lineage>
        <taxon>Eukaryota</taxon>
        <taxon>Fungi</taxon>
        <taxon>Dikarya</taxon>
        <taxon>Ascomycota</taxon>
        <taxon>Pezizomycotina</taxon>
        <taxon>Dothideomycetes</taxon>
        <taxon>Dothideomycetidae</taxon>
        <taxon>Myriangiales</taxon>
        <taxon>Elsinoaceae</taxon>
        <taxon>Elsinoe</taxon>
    </lineage>
</organism>
<reference evidence="5" key="1">
    <citation type="submission" date="2021-07" db="EMBL/GenBank/DDBJ databases">
        <title>Elsinoe batatas strain:CRI-CJ2 Genome sequencing and assembly.</title>
        <authorList>
            <person name="Huang L."/>
        </authorList>
    </citation>
    <scope>NUCLEOTIDE SEQUENCE</scope>
    <source>
        <strain evidence="5">CRI-CJ2</strain>
    </source>
</reference>
<dbReference type="Proteomes" id="UP000809789">
    <property type="component" value="Unassembled WGS sequence"/>
</dbReference>
<dbReference type="PANTHER" id="PTHR13495">
    <property type="entry name" value="NEFA-INTERACTING NUCLEAR PROTEIN NIP30"/>
    <property type="match status" value="1"/>
</dbReference>
<evidence type="ECO:0000259" key="4">
    <source>
        <dbReference type="Pfam" id="PF10187"/>
    </source>
</evidence>
<feature type="region of interest" description="Disordered" evidence="3">
    <location>
        <begin position="86"/>
        <end position="127"/>
    </location>
</feature>
<dbReference type="InterPro" id="IPR019331">
    <property type="entry name" value="FAM192A/Fyv6_N"/>
</dbReference>
<comment type="caution">
    <text evidence="5">The sequence shown here is derived from an EMBL/GenBank/DDBJ whole genome shotgun (WGS) entry which is preliminary data.</text>
</comment>
<protein>
    <recommendedName>
        <fullName evidence="4">FAM192A/Fyv6 N-terminal domain-containing protein</fullName>
    </recommendedName>
</protein>
<keyword evidence="2" id="KW-0539">Nucleus</keyword>
<feature type="compositionally biased region" description="Polar residues" evidence="3">
    <location>
        <begin position="102"/>
        <end position="114"/>
    </location>
</feature>
<evidence type="ECO:0000256" key="1">
    <source>
        <dbReference type="ARBA" id="ARBA00004123"/>
    </source>
</evidence>
<proteinExistence type="predicted"/>
<dbReference type="OrthoDB" id="75807at2759"/>
<feature type="domain" description="FAM192A/Fyv6 N-terminal" evidence="4">
    <location>
        <begin position="4"/>
        <end position="108"/>
    </location>
</feature>